<dbReference type="PANTHER" id="PTHR43603">
    <property type="entry name" value="COBW DOMAIN-CONTAINING PROTEIN DDB_G0274527"/>
    <property type="match status" value="1"/>
</dbReference>
<dbReference type="PANTHER" id="PTHR43603:SF1">
    <property type="entry name" value="ZINC-REGULATED GTPASE METALLOPROTEIN ACTIVATOR 1"/>
    <property type="match status" value="1"/>
</dbReference>
<accession>A0A975PZ75</accession>
<sequence>MQHRRWGTGADRLAISTAPAAAATVNPSLNENDSRLRWIVERTPVLVVAGQELTDEVCERLLRDSGTIVVTHRYDGQVVVRSVRIRSGDEPHTSEWPLELANCCVDCTIRDDLLILLRRLHRRDDVSRIVVHLAPWLEPEPVCWAINNVDVHVGPGYVDGPAARDVAIQAVVSTVATSQWLIDALSADELDDDRTVAQVVVGQAEFADVLVLSEREYRTHAVLRRLTPRASIVVGVGLLPATLDAMKSNPRRDHDYDPHAPLLAGEPPLAADGDVQIIEFEANRPFHPMRLHLAIDELLDGVVRIKGRVWLASQPDTVVWIESAGGGLRVGDAGRWLAGSSPDEQREADPDRVALASLRWDEEFGDRHVSLTALVCGADPDRITRVLSGALLTDEELSHPEAWTDYDDPFGEWHEDPCDGLDKVEDACAPERPDGEDFAGR</sequence>
<organism evidence="2 3">
    <name type="scientific">Mycobacterium spongiae</name>
    <dbReference type="NCBI Taxonomy" id="886343"/>
    <lineage>
        <taxon>Bacteria</taxon>
        <taxon>Bacillati</taxon>
        <taxon>Actinomycetota</taxon>
        <taxon>Actinomycetes</taxon>
        <taxon>Mycobacteriales</taxon>
        <taxon>Mycobacteriaceae</taxon>
        <taxon>Mycobacterium</taxon>
    </lineage>
</organism>
<evidence type="ECO:0000313" key="2">
    <source>
        <dbReference type="EMBL" id="QUR69614.1"/>
    </source>
</evidence>
<dbReference type="InterPro" id="IPR051927">
    <property type="entry name" value="Zn_Chap_cDPG_Synth"/>
</dbReference>
<dbReference type="Pfam" id="PF02492">
    <property type="entry name" value="cobW"/>
    <property type="match status" value="1"/>
</dbReference>
<dbReference type="SUPFAM" id="SSF90002">
    <property type="entry name" value="Hypothetical protein YjiA, C-terminal domain"/>
    <property type="match status" value="1"/>
</dbReference>
<dbReference type="NCBIfam" id="NF047431">
    <property type="entry name" value="hiber_recruit"/>
    <property type="match status" value="1"/>
</dbReference>
<dbReference type="InterPro" id="IPR003495">
    <property type="entry name" value="CobW/HypB/UreG_nucleotide-bd"/>
</dbReference>
<dbReference type="Gene3D" id="3.40.50.300">
    <property type="entry name" value="P-loop containing nucleotide triphosphate hydrolases"/>
    <property type="match status" value="1"/>
</dbReference>
<evidence type="ECO:0000259" key="1">
    <source>
        <dbReference type="SMART" id="SM00833"/>
    </source>
</evidence>
<dbReference type="AlphaFoldDB" id="A0A975PZ75"/>
<keyword evidence="3" id="KW-1185">Reference proteome</keyword>
<dbReference type="KEGG" id="mspg:F6B93_05655"/>
<reference evidence="2" key="1">
    <citation type="submission" date="2019-12" db="EMBL/GenBank/DDBJ databases">
        <title>Mycobacterium spongiae sp. nov.</title>
        <authorList>
            <person name="Stinear T."/>
        </authorList>
    </citation>
    <scope>NUCLEOTIDE SEQUENCE</scope>
    <source>
        <strain evidence="2">FSD4b-SM</strain>
    </source>
</reference>
<dbReference type="InterPro" id="IPR011629">
    <property type="entry name" value="CobW-like_C"/>
</dbReference>
<dbReference type="EMBL" id="CP046600">
    <property type="protein sequence ID" value="QUR69614.1"/>
    <property type="molecule type" value="Genomic_DNA"/>
</dbReference>
<dbReference type="Proteomes" id="UP000682202">
    <property type="component" value="Chromosome"/>
</dbReference>
<feature type="domain" description="CobW C-terminal" evidence="1">
    <location>
        <begin position="275"/>
        <end position="391"/>
    </location>
</feature>
<gene>
    <name evidence="2" type="ORF">F6B93_05655</name>
</gene>
<evidence type="ECO:0000313" key="3">
    <source>
        <dbReference type="Proteomes" id="UP000682202"/>
    </source>
</evidence>
<name>A0A975PZ75_9MYCO</name>
<proteinExistence type="predicted"/>
<protein>
    <recommendedName>
        <fullName evidence="1">CobW C-terminal domain-containing protein</fullName>
    </recommendedName>
</protein>
<dbReference type="InterPro" id="IPR027417">
    <property type="entry name" value="P-loop_NTPase"/>
</dbReference>
<dbReference type="Pfam" id="PF07683">
    <property type="entry name" value="CobW_C"/>
    <property type="match status" value="1"/>
</dbReference>
<dbReference type="SMART" id="SM00833">
    <property type="entry name" value="CobW_C"/>
    <property type="match status" value="1"/>
</dbReference>